<organism evidence="1">
    <name type="scientific">Spongospora subterranea</name>
    <dbReference type="NCBI Taxonomy" id="70186"/>
    <lineage>
        <taxon>Eukaryota</taxon>
        <taxon>Sar</taxon>
        <taxon>Rhizaria</taxon>
        <taxon>Endomyxa</taxon>
        <taxon>Phytomyxea</taxon>
        <taxon>Plasmodiophorida</taxon>
        <taxon>Plasmodiophoridae</taxon>
        <taxon>Spongospora</taxon>
    </lineage>
</organism>
<dbReference type="AlphaFoldDB" id="A0A0H5QLZ8"/>
<accession>A0A0H5QLZ8</accession>
<sequence>NDALSNLETMSSVDMAVSELDTNVTILLAECMSDKELQESLGRFGSYAQFLACADYVKALGSRLGIGEQSSFLDGLPTLNEWVQSQRQQAGHFSTDIGEMTEQCESQALSLEKRSRKVPGLSQYLHRRTKENIKLRQRLIELNADLL</sequence>
<protein>
    <submittedName>
        <fullName evidence="1">Uncharacterized protein</fullName>
    </submittedName>
</protein>
<reference evidence="1" key="1">
    <citation type="submission" date="2015-04" db="EMBL/GenBank/DDBJ databases">
        <title>The genome sequence of the plant pathogenic Rhizarian Plasmodiophora brassicae reveals insights in its biotrophic life cycle and the origin of chitin synthesis.</title>
        <authorList>
            <person name="Schwelm A."/>
            <person name="Fogelqvist J."/>
            <person name="Knaust A."/>
            <person name="Julke S."/>
            <person name="Lilja T."/>
            <person name="Dhandapani V."/>
            <person name="Bonilla-Rosso G."/>
            <person name="Karlsson M."/>
            <person name="Shevchenko A."/>
            <person name="Choi S.R."/>
            <person name="Kim H.G."/>
            <person name="Park J.Y."/>
            <person name="Lim Y.P."/>
            <person name="Ludwig-Muller J."/>
            <person name="Dixelius C."/>
        </authorList>
    </citation>
    <scope>NUCLEOTIDE SEQUENCE</scope>
    <source>
        <tissue evidence="1">Potato root galls</tissue>
    </source>
</reference>
<feature type="non-terminal residue" evidence="1">
    <location>
        <position position="1"/>
    </location>
</feature>
<dbReference type="EMBL" id="HACM01001934">
    <property type="protein sequence ID" value="CRZ02376.1"/>
    <property type="molecule type" value="Transcribed_RNA"/>
</dbReference>
<name>A0A0H5QLZ8_9EUKA</name>
<proteinExistence type="predicted"/>
<evidence type="ECO:0000313" key="1">
    <source>
        <dbReference type="EMBL" id="CRZ02376.1"/>
    </source>
</evidence>
<feature type="non-terminal residue" evidence="1">
    <location>
        <position position="147"/>
    </location>
</feature>